<dbReference type="CDD" id="cd16914">
    <property type="entry name" value="EcfT"/>
    <property type="match status" value="1"/>
</dbReference>
<dbReference type="Pfam" id="PF02361">
    <property type="entry name" value="CbiQ"/>
    <property type="match status" value="1"/>
</dbReference>
<dbReference type="RefSeq" id="WP_133753680.1">
    <property type="nucleotide sequence ID" value="NZ_SOAW01000001.1"/>
</dbReference>
<evidence type="ECO:0000256" key="3">
    <source>
        <dbReference type="ARBA" id="ARBA00022989"/>
    </source>
</evidence>
<comment type="subcellular location">
    <subcellularLocation>
        <location evidence="1">Membrane</location>
        <topology evidence="1">Multi-pass membrane protein</topology>
    </subcellularLocation>
</comment>
<keyword evidence="4 5" id="KW-0472">Membrane</keyword>
<feature type="transmembrane region" description="Helical" evidence="5">
    <location>
        <begin position="106"/>
        <end position="124"/>
    </location>
</feature>
<keyword evidence="2 5" id="KW-0812">Transmembrane</keyword>
<evidence type="ECO:0000256" key="2">
    <source>
        <dbReference type="ARBA" id="ARBA00022692"/>
    </source>
</evidence>
<proteinExistence type="predicted"/>
<protein>
    <submittedName>
        <fullName evidence="6">Biotin transport system permease protein</fullName>
    </submittedName>
</protein>
<feature type="transmembrane region" description="Helical" evidence="5">
    <location>
        <begin position="56"/>
        <end position="74"/>
    </location>
</feature>
<accession>A0A4V3ENB3</accession>
<reference evidence="6 7" key="1">
    <citation type="submission" date="2019-03" db="EMBL/GenBank/DDBJ databases">
        <title>Genomic Encyclopedia of Archaeal and Bacterial Type Strains, Phase II (KMG-II): from individual species to whole genera.</title>
        <authorList>
            <person name="Goeker M."/>
        </authorList>
    </citation>
    <scope>NUCLEOTIDE SEQUENCE [LARGE SCALE GENOMIC DNA]</scope>
    <source>
        <strain evidence="6 7">DSM 24323</strain>
    </source>
</reference>
<keyword evidence="3 5" id="KW-1133">Transmembrane helix</keyword>
<feature type="transmembrane region" description="Helical" evidence="5">
    <location>
        <begin position="81"/>
        <end position="100"/>
    </location>
</feature>
<dbReference type="InterPro" id="IPR003339">
    <property type="entry name" value="ABC/ECF_trnsptr_transmembrane"/>
</dbReference>
<dbReference type="AlphaFoldDB" id="A0A4V3ENB3"/>
<dbReference type="EMBL" id="SOAW01000001">
    <property type="protein sequence ID" value="TDT33118.1"/>
    <property type="molecule type" value="Genomic_DNA"/>
</dbReference>
<name>A0A4V3ENB3_9ACTN</name>
<dbReference type="PANTHER" id="PTHR33514:SF13">
    <property type="entry name" value="PROTEIN ABCI12, CHLOROPLASTIC"/>
    <property type="match status" value="1"/>
</dbReference>
<organism evidence="6 7">
    <name type="scientific">Naumannella halotolerans</name>
    <dbReference type="NCBI Taxonomy" id="993414"/>
    <lineage>
        <taxon>Bacteria</taxon>
        <taxon>Bacillati</taxon>
        <taxon>Actinomycetota</taxon>
        <taxon>Actinomycetes</taxon>
        <taxon>Propionibacteriales</taxon>
        <taxon>Propionibacteriaceae</taxon>
        <taxon>Naumannella</taxon>
    </lineage>
</organism>
<sequence>MNLLGLYHPGSSVLHRMGAGPKLLGLLLLGILTGLAPAMGPAQVRPAPPWLGAQLWVSLFVLLAGALVWTLARLPVAMLRPVAVGAGVLVVALAAVQWWVNGWPAALGMTARLVGLLLAAWAVTATTRVSELLQVVTGVLSPLRRFGVPAERIGLAVALTIRAIPLVADGLHRAREARSARGAAAGLRGLPGLTVNTVVHTIRLADAMGEALIARGGLDRAGSDSGRPTVG</sequence>
<dbReference type="GO" id="GO:0005886">
    <property type="term" value="C:plasma membrane"/>
    <property type="evidence" value="ECO:0007669"/>
    <property type="project" value="TreeGrafter"/>
</dbReference>
<comment type="caution">
    <text evidence="6">The sequence shown here is derived from an EMBL/GenBank/DDBJ whole genome shotgun (WGS) entry which is preliminary data.</text>
</comment>
<keyword evidence="7" id="KW-1185">Reference proteome</keyword>
<gene>
    <name evidence="6" type="ORF">CLV29_0719</name>
</gene>
<dbReference type="Proteomes" id="UP000295371">
    <property type="component" value="Unassembled WGS sequence"/>
</dbReference>
<evidence type="ECO:0000256" key="1">
    <source>
        <dbReference type="ARBA" id="ARBA00004141"/>
    </source>
</evidence>
<evidence type="ECO:0000313" key="7">
    <source>
        <dbReference type="Proteomes" id="UP000295371"/>
    </source>
</evidence>
<dbReference type="PANTHER" id="PTHR33514">
    <property type="entry name" value="PROTEIN ABCI12, CHLOROPLASTIC"/>
    <property type="match status" value="1"/>
</dbReference>
<evidence type="ECO:0000313" key="6">
    <source>
        <dbReference type="EMBL" id="TDT33118.1"/>
    </source>
</evidence>
<evidence type="ECO:0000256" key="5">
    <source>
        <dbReference type="SAM" id="Phobius"/>
    </source>
</evidence>
<evidence type="ECO:0000256" key="4">
    <source>
        <dbReference type="ARBA" id="ARBA00023136"/>
    </source>
</evidence>
<dbReference type="OrthoDB" id="509049at2"/>